<reference evidence="3 4" key="1">
    <citation type="submission" date="2015-12" db="EMBL/GenBank/DDBJ databases">
        <title>Draft genome sequence of Moniliophthora roreri, the causal agent of frosty pod rot of cacao.</title>
        <authorList>
            <person name="Aime M.C."/>
            <person name="Diaz-Valderrama J.R."/>
            <person name="Kijpornyongpan T."/>
            <person name="Phillips-Mora W."/>
        </authorList>
    </citation>
    <scope>NUCLEOTIDE SEQUENCE [LARGE SCALE GENOMIC DNA]</scope>
    <source>
        <strain evidence="3 4">MCA 2952</strain>
    </source>
</reference>
<feature type="compositionally biased region" description="Low complexity" evidence="2">
    <location>
        <begin position="75"/>
        <end position="91"/>
    </location>
</feature>
<evidence type="ECO:0000313" key="4">
    <source>
        <dbReference type="Proteomes" id="UP000054988"/>
    </source>
</evidence>
<feature type="compositionally biased region" description="Low complexity" evidence="2">
    <location>
        <begin position="121"/>
        <end position="142"/>
    </location>
</feature>
<organism evidence="3 4">
    <name type="scientific">Moniliophthora roreri</name>
    <name type="common">Frosty pod rot fungus</name>
    <name type="synonym">Monilia roreri</name>
    <dbReference type="NCBI Taxonomy" id="221103"/>
    <lineage>
        <taxon>Eukaryota</taxon>
        <taxon>Fungi</taxon>
        <taxon>Dikarya</taxon>
        <taxon>Basidiomycota</taxon>
        <taxon>Agaricomycotina</taxon>
        <taxon>Agaricomycetes</taxon>
        <taxon>Agaricomycetidae</taxon>
        <taxon>Agaricales</taxon>
        <taxon>Marasmiineae</taxon>
        <taxon>Marasmiaceae</taxon>
        <taxon>Moniliophthora</taxon>
    </lineage>
</organism>
<dbReference type="AlphaFoldDB" id="A0A0W0FDP6"/>
<name>A0A0W0FDP6_MONRR</name>
<feature type="region of interest" description="Disordered" evidence="2">
    <location>
        <begin position="208"/>
        <end position="243"/>
    </location>
</feature>
<evidence type="ECO:0000313" key="3">
    <source>
        <dbReference type="EMBL" id="KTB34443.1"/>
    </source>
</evidence>
<protein>
    <submittedName>
        <fullName evidence="3">Uncharacterized protein</fullName>
    </submittedName>
</protein>
<feature type="region of interest" description="Disordered" evidence="2">
    <location>
        <begin position="73"/>
        <end position="142"/>
    </location>
</feature>
<feature type="coiled-coil region" evidence="1">
    <location>
        <begin position="45"/>
        <end position="72"/>
    </location>
</feature>
<evidence type="ECO:0000256" key="2">
    <source>
        <dbReference type="SAM" id="MobiDB-lite"/>
    </source>
</evidence>
<dbReference type="Proteomes" id="UP000054988">
    <property type="component" value="Unassembled WGS sequence"/>
</dbReference>
<feature type="compositionally biased region" description="Polar residues" evidence="2">
    <location>
        <begin position="208"/>
        <end position="220"/>
    </location>
</feature>
<feature type="compositionally biased region" description="Pro residues" evidence="2">
    <location>
        <begin position="226"/>
        <end position="237"/>
    </location>
</feature>
<comment type="caution">
    <text evidence="3">The sequence shown here is derived from an EMBL/GenBank/DDBJ whole genome shotgun (WGS) entry which is preliminary data.</text>
</comment>
<proteinExistence type="predicted"/>
<gene>
    <name evidence="3" type="ORF">WG66_12966</name>
</gene>
<accession>A0A0W0FDP6</accession>
<feature type="compositionally biased region" description="Low complexity" evidence="2">
    <location>
        <begin position="102"/>
        <end position="114"/>
    </location>
</feature>
<sequence>MAIFASASSSDVRQLDDEIRAHEDILLPRSGSRKDHYEPSMSNWLKKAELELENANKARQELETQVALDILESVPSTKPAASPSNAATPAQPKIPQNENQSAAGTPAPTPKTTPDQGSQPSGTIPNGESSSSSPKDSDTSGPGRSFLISLVLTHLLQAGSSTAAFATQQAAVTRFSASSSVYDSREKRFDAKFRKYTFSAASPLGATSVTATNQNGTLKNDASEPSPAPTTPVPTPAPIQASPPDIEMFMSISWKPEFQ</sequence>
<dbReference type="EMBL" id="LATX01002076">
    <property type="protein sequence ID" value="KTB34443.1"/>
    <property type="molecule type" value="Genomic_DNA"/>
</dbReference>
<keyword evidence="1" id="KW-0175">Coiled coil</keyword>
<evidence type="ECO:0000256" key="1">
    <source>
        <dbReference type="SAM" id="Coils"/>
    </source>
</evidence>